<sequence length="23" mass="2748">MKHVSCGVKKLRGFRRADSLFRR</sequence>
<protein>
    <submittedName>
        <fullName evidence="1">Uncharacterized protein</fullName>
    </submittedName>
</protein>
<proteinExistence type="predicted"/>
<organism evidence="1 2">
    <name type="scientific">Spirodela intermedia</name>
    <name type="common">Intermediate duckweed</name>
    <dbReference type="NCBI Taxonomy" id="51605"/>
    <lineage>
        <taxon>Eukaryota</taxon>
        <taxon>Viridiplantae</taxon>
        <taxon>Streptophyta</taxon>
        <taxon>Embryophyta</taxon>
        <taxon>Tracheophyta</taxon>
        <taxon>Spermatophyta</taxon>
        <taxon>Magnoliopsida</taxon>
        <taxon>Liliopsida</taxon>
        <taxon>Araceae</taxon>
        <taxon>Lemnoideae</taxon>
        <taxon>Spirodela</taxon>
    </lineage>
</organism>
<name>A0A7I8KTA4_SPIIN</name>
<reference evidence="1" key="1">
    <citation type="submission" date="2020-02" db="EMBL/GenBank/DDBJ databases">
        <authorList>
            <person name="Scholz U."/>
            <person name="Mascher M."/>
            <person name="Fiebig A."/>
        </authorList>
    </citation>
    <scope>NUCLEOTIDE SEQUENCE</scope>
</reference>
<gene>
    <name evidence="1" type="ORF">SI8410_08010912</name>
</gene>
<dbReference type="Proteomes" id="UP000663760">
    <property type="component" value="Chromosome 8"/>
</dbReference>
<dbReference type="EMBL" id="LR746271">
    <property type="protein sequence ID" value="CAA7400234.1"/>
    <property type="molecule type" value="Genomic_DNA"/>
</dbReference>
<evidence type="ECO:0000313" key="1">
    <source>
        <dbReference type="EMBL" id="CAA7400234.1"/>
    </source>
</evidence>
<keyword evidence="2" id="KW-1185">Reference proteome</keyword>
<dbReference type="AlphaFoldDB" id="A0A7I8KTA4"/>
<accession>A0A7I8KTA4</accession>
<evidence type="ECO:0000313" key="2">
    <source>
        <dbReference type="Proteomes" id="UP000663760"/>
    </source>
</evidence>